<keyword evidence="3" id="KW-1185">Reference proteome</keyword>
<evidence type="ECO:0000256" key="1">
    <source>
        <dbReference type="SAM" id="MobiDB-lite"/>
    </source>
</evidence>
<dbReference type="Proteomes" id="UP001396334">
    <property type="component" value="Unassembled WGS sequence"/>
</dbReference>
<feature type="region of interest" description="Disordered" evidence="1">
    <location>
        <begin position="129"/>
        <end position="158"/>
    </location>
</feature>
<comment type="caution">
    <text evidence="2">The sequence shown here is derived from an EMBL/GenBank/DDBJ whole genome shotgun (WGS) entry which is preliminary data.</text>
</comment>
<proteinExistence type="predicted"/>
<feature type="compositionally biased region" description="Low complexity" evidence="1">
    <location>
        <begin position="47"/>
        <end position="64"/>
    </location>
</feature>
<reference evidence="2 3" key="1">
    <citation type="journal article" date="2024" name="G3 (Bethesda)">
        <title>Genome assembly of Hibiscus sabdariffa L. provides insights into metabolisms of medicinal natural products.</title>
        <authorList>
            <person name="Kim T."/>
        </authorList>
    </citation>
    <scope>NUCLEOTIDE SEQUENCE [LARGE SCALE GENOMIC DNA]</scope>
    <source>
        <strain evidence="2">TK-2024</strain>
        <tissue evidence="2">Old leaves</tissue>
    </source>
</reference>
<organism evidence="2 3">
    <name type="scientific">Hibiscus sabdariffa</name>
    <name type="common">roselle</name>
    <dbReference type="NCBI Taxonomy" id="183260"/>
    <lineage>
        <taxon>Eukaryota</taxon>
        <taxon>Viridiplantae</taxon>
        <taxon>Streptophyta</taxon>
        <taxon>Embryophyta</taxon>
        <taxon>Tracheophyta</taxon>
        <taxon>Spermatophyta</taxon>
        <taxon>Magnoliopsida</taxon>
        <taxon>eudicotyledons</taxon>
        <taxon>Gunneridae</taxon>
        <taxon>Pentapetalae</taxon>
        <taxon>rosids</taxon>
        <taxon>malvids</taxon>
        <taxon>Malvales</taxon>
        <taxon>Malvaceae</taxon>
        <taxon>Malvoideae</taxon>
        <taxon>Hibiscus</taxon>
    </lineage>
</organism>
<gene>
    <name evidence="2" type="ORF">V6N11_033860</name>
</gene>
<dbReference type="EMBL" id="JBBPBN010000018">
    <property type="protein sequence ID" value="KAK9018813.1"/>
    <property type="molecule type" value="Genomic_DNA"/>
</dbReference>
<name>A0ABR2S0Q1_9ROSI</name>
<evidence type="ECO:0000313" key="2">
    <source>
        <dbReference type="EMBL" id="KAK9018813.1"/>
    </source>
</evidence>
<accession>A0ABR2S0Q1</accession>
<evidence type="ECO:0000313" key="3">
    <source>
        <dbReference type="Proteomes" id="UP001396334"/>
    </source>
</evidence>
<sequence>MSTGSGRSRELNHASRFVVLADDEGVTNEVDGTVTGSYREHPGAEALGSKSNGTSLGSSKSGSVVSKVVTKSAATVTSNPGKKSKVFKVLISTVPIVNVVPLVENVEAEVVENMVDKVSGSHAAISINESGYEGQGHSGGKVVKARENLLRSTKENAK</sequence>
<feature type="compositionally biased region" description="Basic and acidic residues" evidence="1">
    <location>
        <begin position="144"/>
        <end position="158"/>
    </location>
</feature>
<feature type="region of interest" description="Disordered" evidence="1">
    <location>
        <begin position="28"/>
        <end position="64"/>
    </location>
</feature>
<protein>
    <submittedName>
        <fullName evidence="2">Uncharacterized protein</fullName>
    </submittedName>
</protein>